<evidence type="ECO:0000256" key="1">
    <source>
        <dbReference type="ARBA" id="ARBA00001920"/>
    </source>
</evidence>
<dbReference type="GO" id="GO:0004737">
    <property type="term" value="F:pyruvate decarboxylase activity"/>
    <property type="evidence" value="ECO:0007669"/>
    <property type="project" value="TreeGrafter"/>
</dbReference>
<keyword evidence="9 12" id="KW-0786">Thiamine pyrophosphate</keyword>
<comment type="cofactor">
    <cofactor evidence="2">
        <name>thiamine diphosphate</name>
        <dbReference type="ChEBI" id="CHEBI:58937"/>
    </cofactor>
</comment>
<dbReference type="Pfam" id="PF02776">
    <property type="entry name" value="TPP_enzyme_N"/>
    <property type="match status" value="1"/>
</dbReference>
<dbReference type="InterPro" id="IPR000399">
    <property type="entry name" value="TPP-bd_CS"/>
</dbReference>
<proteinExistence type="inferred from homology"/>
<evidence type="ECO:0000313" key="17">
    <source>
        <dbReference type="Proteomes" id="UP000236047"/>
    </source>
</evidence>
<feature type="binding site" evidence="11">
    <location>
        <position position="472"/>
    </location>
    <ligand>
        <name>Mg(2+)</name>
        <dbReference type="ChEBI" id="CHEBI:18420"/>
    </ligand>
</feature>
<feature type="binding site" evidence="11">
    <location>
        <position position="470"/>
    </location>
    <ligand>
        <name>Mg(2+)</name>
        <dbReference type="ChEBI" id="CHEBI:18420"/>
    </ligand>
</feature>
<comment type="cofactor">
    <cofactor evidence="1">
        <name>a metal cation</name>
        <dbReference type="ChEBI" id="CHEBI:25213"/>
    </cofactor>
</comment>
<name>A0A2N8PEG7_STRNR</name>
<evidence type="ECO:0000256" key="11">
    <source>
        <dbReference type="PIRSR" id="PIRSR036565-2"/>
    </source>
</evidence>
<dbReference type="PANTHER" id="PTHR43452:SF30">
    <property type="entry name" value="PYRUVATE DECARBOXYLASE ISOZYME 1-RELATED"/>
    <property type="match status" value="1"/>
</dbReference>
<dbReference type="PANTHER" id="PTHR43452">
    <property type="entry name" value="PYRUVATE DECARBOXYLASE"/>
    <property type="match status" value="1"/>
</dbReference>
<evidence type="ECO:0000256" key="2">
    <source>
        <dbReference type="ARBA" id="ARBA00001964"/>
    </source>
</evidence>
<sequence>MSEITVGAYLLRRLREMDIEHVFGVPGDYNLGFLDQVVACPGLEWVGTCNELDAGYAADGYGRLRGAAAVVTTFGVGELSAVNAIAGSYAESVPVLAITGMPATAVATAGTPVHHTLMDGEYDHFGRMFAEVTVARATLTAQNAPAEIDRVLNALRRHRKPVHLNLPTDVVLARVPEPAAPLAAADAPTDPALLGAFRDAAARLLAGARTVTVLAGHEADRHGLRAQLAELLAAAPVRAAVYSTGKGLVDEGAPGFAGVYTGEFSAKPARMAVEDADCLILTGAPVTDTVTGGFTHHFPAGRTIELRPGRATVRGAEFAGVTMTDALATLTALVRELRLPEPAGHGTLPAPTAAPVAGPDRGAVDGPLTQDALWAAVGAFLPPAGVLVAEQGTAFFGAQELPLPRDARFVGQPMWGSIGYTLPATLGTQLAAPDRRSVLVIGDGSLQLTAQELGTLARYGLSPVVVVINNDGYTVERAIHGATAPYNDIAAWDYTALPAVFGAGDRCVTRRVTTPAELTDAFRLATDTPDRLVLIEAVLPRDDAPELLTALAGRFAEQNDYGN</sequence>
<dbReference type="InterPro" id="IPR011766">
    <property type="entry name" value="TPP_enzyme_TPP-bd"/>
</dbReference>
<evidence type="ECO:0000256" key="4">
    <source>
        <dbReference type="ARBA" id="ARBA00007812"/>
    </source>
</evidence>
<comment type="caution">
    <text evidence="16">The sequence shown here is derived from an EMBL/GenBank/DDBJ whole genome shotgun (WGS) entry which is preliminary data.</text>
</comment>
<comment type="cofactor">
    <cofactor evidence="11">
        <name>Mg(2+)</name>
        <dbReference type="ChEBI" id="CHEBI:18420"/>
    </cofactor>
    <text evidence="11">Binds 1 Mg(2+) per subunit.</text>
</comment>
<dbReference type="Pfam" id="PF02775">
    <property type="entry name" value="TPP_enzyme_C"/>
    <property type="match status" value="1"/>
</dbReference>
<dbReference type="Gene3D" id="3.40.50.970">
    <property type="match status" value="2"/>
</dbReference>
<evidence type="ECO:0000256" key="8">
    <source>
        <dbReference type="ARBA" id="ARBA00022842"/>
    </source>
</evidence>
<dbReference type="InterPro" id="IPR012000">
    <property type="entry name" value="Thiamin_PyroP_enz_cen_dom"/>
</dbReference>
<evidence type="ECO:0000256" key="7">
    <source>
        <dbReference type="ARBA" id="ARBA00022793"/>
    </source>
</evidence>
<keyword evidence="10" id="KW-0456">Lyase</keyword>
<organism evidence="16 17">
    <name type="scientific">Streptomyces noursei</name>
    <name type="common">Streptomyces albulus</name>
    <dbReference type="NCBI Taxonomy" id="1971"/>
    <lineage>
        <taxon>Bacteria</taxon>
        <taxon>Bacillati</taxon>
        <taxon>Actinomycetota</taxon>
        <taxon>Actinomycetes</taxon>
        <taxon>Kitasatosporales</taxon>
        <taxon>Streptomycetaceae</taxon>
        <taxon>Streptomyces</taxon>
    </lineage>
</organism>
<reference evidence="17" key="1">
    <citation type="submission" date="2015-09" db="EMBL/GenBank/DDBJ databases">
        <authorList>
            <person name="Graham D.E."/>
            <person name="Mahan K.M."/>
            <person name="Klingeman D.M."/>
            <person name="Fida T."/>
            <person name="Giannone R.J."/>
            <person name="Hettich R.L."/>
            <person name="Parry R.J."/>
            <person name="Spain J.C."/>
        </authorList>
    </citation>
    <scope>NUCLEOTIDE SEQUENCE [LARGE SCALE GENOMIC DNA]</scope>
    <source>
        <strain evidence="17">JCM 4701</strain>
    </source>
</reference>
<dbReference type="SUPFAM" id="SSF52518">
    <property type="entry name" value="Thiamin diphosphate-binding fold (THDP-binding)"/>
    <property type="match status" value="2"/>
</dbReference>
<feature type="binding site" evidence="11">
    <location>
        <position position="443"/>
    </location>
    <ligand>
        <name>Mg(2+)</name>
        <dbReference type="ChEBI" id="CHEBI:18420"/>
    </ligand>
</feature>
<evidence type="ECO:0000313" key="16">
    <source>
        <dbReference type="EMBL" id="PNE39415.1"/>
    </source>
</evidence>
<dbReference type="FunFam" id="3.40.50.970:FF:000024">
    <property type="entry name" value="Pyruvate decarboxylase isozyme"/>
    <property type="match status" value="1"/>
</dbReference>
<dbReference type="InterPro" id="IPR012001">
    <property type="entry name" value="Thiamin_PyroP_enz_TPP-bd_dom"/>
</dbReference>
<dbReference type="Pfam" id="PF00205">
    <property type="entry name" value="TPP_enzyme_M"/>
    <property type="match status" value="1"/>
</dbReference>
<keyword evidence="6 11" id="KW-0479">Metal-binding</keyword>
<dbReference type="CDD" id="cd02005">
    <property type="entry name" value="TPP_PDC_IPDC"/>
    <property type="match status" value="1"/>
</dbReference>
<keyword evidence="8 11" id="KW-0460">Magnesium</keyword>
<dbReference type="GO" id="GO:0030976">
    <property type="term" value="F:thiamine pyrophosphate binding"/>
    <property type="evidence" value="ECO:0007669"/>
    <property type="project" value="InterPro"/>
</dbReference>
<evidence type="ECO:0000256" key="6">
    <source>
        <dbReference type="ARBA" id="ARBA00022723"/>
    </source>
</evidence>
<feature type="domain" description="Thiamine pyrophosphate enzyme TPP-binding" evidence="14">
    <location>
        <begin position="397"/>
        <end position="536"/>
    </location>
</feature>
<dbReference type="GO" id="GO:0000287">
    <property type="term" value="F:magnesium ion binding"/>
    <property type="evidence" value="ECO:0007669"/>
    <property type="project" value="InterPro"/>
</dbReference>
<evidence type="ECO:0000256" key="10">
    <source>
        <dbReference type="ARBA" id="ARBA00023239"/>
    </source>
</evidence>
<dbReference type="InterPro" id="IPR029061">
    <property type="entry name" value="THDP-binding"/>
</dbReference>
<dbReference type="GO" id="GO:0000949">
    <property type="term" value="P:aromatic amino acid family catabolic process to alcohol via Ehrlich pathway"/>
    <property type="evidence" value="ECO:0007669"/>
    <property type="project" value="TreeGrafter"/>
</dbReference>
<comment type="function">
    <text evidence="3">Decarboxylates branched-chain and aromatic alpha-keto acids to aldehydes.</text>
</comment>
<dbReference type="InterPro" id="IPR047213">
    <property type="entry name" value="TPP_PYR_PDC_IPDC-like"/>
</dbReference>
<evidence type="ECO:0000256" key="3">
    <source>
        <dbReference type="ARBA" id="ARBA00002938"/>
    </source>
</evidence>
<feature type="domain" description="Thiamine pyrophosphate enzyme N-terminal TPP-binding" evidence="15">
    <location>
        <begin position="5"/>
        <end position="108"/>
    </location>
</feature>
<dbReference type="SUPFAM" id="SSF52467">
    <property type="entry name" value="DHS-like NAD/FAD-binding domain"/>
    <property type="match status" value="1"/>
</dbReference>
<keyword evidence="17" id="KW-1185">Reference proteome</keyword>
<dbReference type="InterPro" id="IPR047214">
    <property type="entry name" value="TPP_PDC_IPDC"/>
</dbReference>
<dbReference type="AlphaFoldDB" id="A0A2N8PEG7"/>
<dbReference type="PROSITE" id="PS00187">
    <property type="entry name" value="TPP_ENZYMES"/>
    <property type="match status" value="1"/>
</dbReference>
<dbReference type="InterPro" id="IPR029035">
    <property type="entry name" value="DHS-like_NAD/FAD-binding_dom"/>
</dbReference>
<evidence type="ECO:0000259" key="13">
    <source>
        <dbReference type="Pfam" id="PF00205"/>
    </source>
</evidence>
<dbReference type="PIRSF" id="PIRSF036565">
    <property type="entry name" value="Pyruvt_ip_decrb"/>
    <property type="match status" value="1"/>
</dbReference>
<dbReference type="InterPro" id="IPR012110">
    <property type="entry name" value="PDC/IPDC-like"/>
</dbReference>
<accession>A0A2N8PEG7</accession>
<evidence type="ECO:0000256" key="5">
    <source>
        <dbReference type="ARBA" id="ARBA00020054"/>
    </source>
</evidence>
<feature type="domain" description="Thiamine pyrophosphate enzyme central" evidence="13">
    <location>
        <begin position="199"/>
        <end position="317"/>
    </location>
</feature>
<evidence type="ECO:0000256" key="12">
    <source>
        <dbReference type="RuleBase" id="RU362132"/>
    </source>
</evidence>
<keyword evidence="7" id="KW-0210">Decarboxylase</keyword>
<evidence type="ECO:0000259" key="14">
    <source>
        <dbReference type="Pfam" id="PF02775"/>
    </source>
</evidence>
<dbReference type="RefSeq" id="WP_102926285.1">
    <property type="nucleotide sequence ID" value="NZ_LJSN01000003.1"/>
</dbReference>
<gene>
    <name evidence="16" type="ORF">AOB60_21625</name>
</gene>
<evidence type="ECO:0000256" key="9">
    <source>
        <dbReference type="ARBA" id="ARBA00023052"/>
    </source>
</evidence>
<dbReference type="EMBL" id="LJSN01000003">
    <property type="protein sequence ID" value="PNE39415.1"/>
    <property type="molecule type" value="Genomic_DNA"/>
</dbReference>
<dbReference type="Proteomes" id="UP000236047">
    <property type="component" value="Unassembled WGS sequence"/>
</dbReference>
<protein>
    <recommendedName>
        <fullName evidence="5">Alpha-keto-acid decarboxylase</fullName>
    </recommendedName>
</protein>
<comment type="similarity">
    <text evidence="4 12">Belongs to the TPP enzyme family.</text>
</comment>
<dbReference type="Gene3D" id="3.40.50.1220">
    <property type="entry name" value="TPP-binding domain"/>
    <property type="match status" value="1"/>
</dbReference>
<dbReference type="CDD" id="cd07038">
    <property type="entry name" value="TPP_PYR_PDC_IPDC_like"/>
    <property type="match status" value="1"/>
</dbReference>
<evidence type="ECO:0000259" key="15">
    <source>
        <dbReference type="Pfam" id="PF02776"/>
    </source>
</evidence>
<dbReference type="GO" id="GO:0005829">
    <property type="term" value="C:cytosol"/>
    <property type="evidence" value="ECO:0007669"/>
    <property type="project" value="TreeGrafter"/>
</dbReference>
<dbReference type="FunFam" id="3.40.50.970:FF:000019">
    <property type="entry name" value="Pyruvate decarboxylase isozyme"/>
    <property type="match status" value="1"/>
</dbReference>